<evidence type="ECO:0000256" key="1">
    <source>
        <dbReference type="SAM" id="MobiDB-lite"/>
    </source>
</evidence>
<protein>
    <submittedName>
        <fullName evidence="3">DUF4296 domain-containing protein</fullName>
    </submittedName>
</protein>
<reference evidence="4" key="1">
    <citation type="submission" date="2020-08" db="EMBL/GenBank/DDBJ databases">
        <title>Lacibacter sp. S13-6-6 genome sequencing.</title>
        <authorList>
            <person name="Jin L."/>
        </authorList>
    </citation>
    <scope>NUCLEOTIDE SEQUENCE [LARGE SCALE GENOMIC DNA]</scope>
    <source>
        <strain evidence="4">S13-6-6</strain>
    </source>
</reference>
<accession>A0A7G5XIS1</accession>
<evidence type="ECO:0000259" key="2">
    <source>
        <dbReference type="Pfam" id="PF14129"/>
    </source>
</evidence>
<dbReference type="EMBL" id="CP060007">
    <property type="protein sequence ID" value="QNA45374.1"/>
    <property type="molecule type" value="Genomic_DNA"/>
</dbReference>
<feature type="compositionally biased region" description="Polar residues" evidence="1">
    <location>
        <begin position="114"/>
        <end position="127"/>
    </location>
</feature>
<keyword evidence="4" id="KW-1185">Reference proteome</keyword>
<dbReference type="PROSITE" id="PS51257">
    <property type="entry name" value="PROKAR_LIPOPROTEIN"/>
    <property type="match status" value="1"/>
</dbReference>
<evidence type="ECO:0000313" key="3">
    <source>
        <dbReference type="EMBL" id="QNA45374.1"/>
    </source>
</evidence>
<dbReference type="RefSeq" id="WP_182804367.1">
    <property type="nucleotide sequence ID" value="NZ_CP060007.1"/>
</dbReference>
<dbReference type="InterPro" id="IPR025381">
    <property type="entry name" value="DUF4296"/>
</dbReference>
<dbReference type="Pfam" id="PF14129">
    <property type="entry name" value="DUF4296"/>
    <property type="match status" value="1"/>
</dbReference>
<gene>
    <name evidence="3" type="ORF">H4075_04010</name>
</gene>
<dbReference type="AlphaFoldDB" id="A0A7G5XIS1"/>
<dbReference type="Proteomes" id="UP000515344">
    <property type="component" value="Chromosome"/>
</dbReference>
<sequence length="136" mass="15347">MREMLLLLCLFGVVACSETKKPPANVLGPEKFQKVLTDLILADALSTERSFKDTSLKIKDANAAYFLKIFELHGVTKNEFMRSYNFYLSRPDLLRVISDSVSAVLNRENLKLTTDTVKPKPNGNNSPKIRIRDGNK</sequence>
<name>A0A7G5XIS1_9BACT</name>
<evidence type="ECO:0000313" key="4">
    <source>
        <dbReference type="Proteomes" id="UP000515344"/>
    </source>
</evidence>
<feature type="domain" description="DUF4296" evidence="2">
    <location>
        <begin position="23"/>
        <end position="108"/>
    </location>
</feature>
<organism evidence="3 4">
    <name type="scientific">Lacibacter sediminis</name>
    <dbReference type="NCBI Taxonomy" id="2760713"/>
    <lineage>
        <taxon>Bacteria</taxon>
        <taxon>Pseudomonadati</taxon>
        <taxon>Bacteroidota</taxon>
        <taxon>Chitinophagia</taxon>
        <taxon>Chitinophagales</taxon>
        <taxon>Chitinophagaceae</taxon>
        <taxon>Lacibacter</taxon>
    </lineage>
</organism>
<feature type="region of interest" description="Disordered" evidence="1">
    <location>
        <begin position="114"/>
        <end position="136"/>
    </location>
</feature>
<proteinExistence type="predicted"/>
<dbReference type="KEGG" id="lacs:H4075_04010"/>